<comment type="caution">
    <text evidence="4">The sequence shown here is derived from an EMBL/GenBank/DDBJ whole genome shotgun (WGS) entry which is preliminary data.</text>
</comment>
<evidence type="ECO:0000259" key="3">
    <source>
        <dbReference type="PROSITE" id="PS51762"/>
    </source>
</evidence>
<dbReference type="InterPro" id="IPR000757">
    <property type="entry name" value="Beta-glucanase-like"/>
</dbReference>
<evidence type="ECO:0000313" key="5">
    <source>
        <dbReference type="Proteomes" id="UP000810252"/>
    </source>
</evidence>
<name>A0A9D9EL15_9BACT</name>
<reference evidence="4" key="1">
    <citation type="submission" date="2020-10" db="EMBL/GenBank/DDBJ databases">
        <authorList>
            <person name="Gilroy R."/>
        </authorList>
    </citation>
    <scope>NUCLEOTIDE SEQUENCE</scope>
    <source>
        <strain evidence="4">20514</strain>
    </source>
</reference>
<proteinExistence type="inferred from homology"/>
<dbReference type="SUPFAM" id="SSF49899">
    <property type="entry name" value="Concanavalin A-like lectins/glucanases"/>
    <property type="match status" value="1"/>
</dbReference>
<keyword evidence="4" id="KW-0378">Hydrolase</keyword>
<dbReference type="InterPro" id="IPR050546">
    <property type="entry name" value="Glycosyl_Hydrlase_16"/>
</dbReference>
<dbReference type="Gene3D" id="2.60.120.200">
    <property type="match status" value="1"/>
</dbReference>
<feature type="chain" id="PRO_5038515798" evidence="2">
    <location>
        <begin position="20"/>
        <end position="266"/>
    </location>
</feature>
<feature type="domain" description="GH16" evidence="3">
    <location>
        <begin position="18"/>
        <end position="266"/>
    </location>
</feature>
<dbReference type="PANTHER" id="PTHR10963">
    <property type="entry name" value="GLYCOSYL HYDROLASE-RELATED"/>
    <property type="match status" value="1"/>
</dbReference>
<accession>A0A9D9EL15</accession>
<dbReference type="GO" id="GO:0004553">
    <property type="term" value="F:hydrolase activity, hydrolyzing O-glycosyl compounds"/>
    <property type="evidence" value="ECO:0007669"/>
    <property type="project" value="InterPro"/>
</dbReference>
<sequence length="266" mass="30250">MMKNRIFLAAALFVTAASAFNCSVEPRWRLSWEEDFESETIDWSVWSHTARGTADWQNTQSSDPECFGFRDGNLLLRGIVNEDRTADTAAYLTGGLWTKGKKAFAPGRMEVRAKLQGATGAWPAIWLLPYDTSDPGNSWPDGGEIDIMERLNYDTVAYQTVHSRYTYTLGKGDSPRQGSTAPINPDDFNVYGVDIWPDSVVFHINGVRNFVYPRVAELDSLGQFPFYKEMFLLVDMQLGGQWVGQVDPADLPVEMEVDWIRYYEWR</sequence>
<dbReference type="GO" id="GO:0005975">
    <property type="term" value="P:carbohydrate metabolic process"/>
    <property type="evidence" value="ECO:0007669"/>
    <property type="project" value="InterPro"/>
</dbReference>
<dbReference type="CDD" id="cd08023">
    <property type="entry name" value="GH16_laminarinase_like"/>
    <property type="match status" value="1"/>
</dbReference>
<reference evidence="4" key="2">
    <citation type="journal article" date="2021" name="PeerJ">
        <title>Extensive microbial diversity within the chicken gut microbiome revealed by metagenomics and culture.</title>
        <authorList>
            <person name="Gilroy R."/>
            <person name="Ravi A."/>
            <person name="Getino M."/>
            <person name="Pursley I."/>
            <person name="Horton D.L."/>
            <person name="Alikhan N.F."/>
            <person name="Baker D."/>
            <person name="Gharbi K."/>
            <person name="Hall N."/>
            <person name="Watson M."/>
            <person name="Adriaenssens E.M."/>
            <person name="Foster-Nyarko E."/>
            <person name="Jarju S."/>
            <person name="Secka A."/>
            <person name="Antonio M."/>
            <person name="Oren A."/>
            <person name="Chaudhuri R.R."/>
            <person name="La Ragione R."/>
            <person name="Hildebrand F."/>
            <person name="Pallen M.J."/>
        </authorList>
    </citation>
    <scope>NUCLEOTIDE SEQUENCE</scope>
    <source>
        <strain evidence="4">20514</strain>
    </source>
</reference>
<evidence type="ECO:0000256" key="1">
    <source>
        <dbReference type="ARBA" id="ARBA00006865"/>
    </source>
</evidence>
<dbReference type="EMBL" id="JADIMQ010000092">
    <property type="protein sequence ID" value="MBO8448900.1"/>
    <property type="molecule type" value="Genomic_DNA"/>
</dbReference>
<dbReference type="AlphaFoldDB" id="A0A9D9EL15"/>
<dbReference type="Pfam" id="PF00722">
    <property type="entry name" value="Glyco_hydro_16"/>
    <property type="match status" value="1"/>
</dbReference>
<dbReference type="Proteomes" id="UP000810252">
    <property type="component" value="Unassembled WGS sequence"/>
</dbReference>
<keyword evidence="2" id="KW-0732">Signal</keyword>
<dbReference type="InterPro" id="IPR013320">
    <property type="entry name" value="ConA-like_dom_sf"/>
</dbReference>
<feature type="signal peptide" evidence="2">
    <location>
        <begin position="1"/>
        <end position="19"/>
    </location>
</feature>
<protein>
    <submittedName>
        <fullName evidence="4">Glycoside hydrolase family 16 protein</fullName>
    </submittedName>
</protein>
<dbReference type="PANTHER" id="PTHR10963:SF55">
    <property type="entry name" value="GLYCOSIDE HYDROLASE FAMILY 16 PROTEIN"/>
    <property type="match status" value="1"/>
</dbReference>
<gene>
    <name evidence="4" type="ORF">IAC29_06485</name>
</gene>
<evidence type="ECO:0000313" key="4">
    <source>
        <dbReference type="EMBL" id="MBO8448900.1"/>
    </source>
</evidence>
<comment type="similarity">
    <text evidence="1">Belongs to the glycosyl hydrolase 16 family.</text>
</comment>
<organism evidence="4 5">
    <name type="scientific">Candidatus Cryptobacteroides merdigallinarum</name>
    <dbReference type="NCBI Taxonomy" id="2840770"/>
    <lineage>
        <taxon>Bacteria</taxon>
        <taxon>Pseudomonadati</taxon>
        <taxon>Bacteroidota</taxon>
        <taxon>Bacteroidia</taxon>
        <taxon>Bacteroidales</taxon>
        <taxon>Candidatus Cryptobacteroides</taxon>
    </lineage>
</organism>
<dbReference type="PROSITE" id="PS51762">
    <property type="entry name" value="GH16_2"/>
    <property type="match status" value="1"/>
</dbReference>
<evidence type="ECO:0000256" key="2">
    <source>
        <dbReference type="SAM" id="SignalP"/>
    </source>
</evidence>